<feature type="transmembrane region" description="Helical" evidence="5">
    <location>
        <begin position="109"/>
        <end position="127"/>
    </location>
</feature>
<dbReference type="PANTHER" id="PTHR12778">
    <property type="entry name" value="SOLUTE CARRIER FAMILY 33 ACETYL-COA TRANSPORTER -RELATED"/>
    <property type="match status" value="1"/>
</dbReference>
<feature type="transmembrane region" description="Helical" evidence="5">
    <location>
        <begin position="37"/>
        <end position="63"/>
    </location>
</feature>
<keyword evidence="4 5" id="KW-0472">Membrane</keyword>
<dbReference type="GO" id="GO:0008521">
    <property type="term" value="F:acetyl-CoA transmembrane transporter activity"/>
    <property type="evidence" value="ECO:0007669"/>
    <property type="project" value="InterPro"/>
</dbReference>
<organism evidence="6 7">
    <name type="scientific">Cinara cedri</name>
    <dbReference type="NCBI Taxonomy" id="506608"/>
    <lineage>
        <taxon>Eukaryota</taxon>
        <taxon>Metazoa</taxon>
        <taxon>Ecdysozoa</taxon>
        <taxon>Arthropoda</taxon>
        <taxon>Hexapoda</taxon>
        <taxon>Insecta</taxon>
        <taxon>Pterygota</taxon>
        <taxon>Neoptera</taxon>
        <taxon>Paraneoptera</taxon>
        <taxon>Hemiptera</taxon>
        <taxon>Sternorrhyncha</taxon>
        <taxon>Aphidomorpha</taxon>
        <taxon>Aphidoidea</taxon>
        <taxon>Aphididae</taxon>
        <taxon>Lachninae</taxon>
        <taxon>Cinara</taxon>
    </lineage>
</organism>
<feature type="transmembrane region" description="Helical" evidence="5">
    <location>
        <begin position="272"/>
        <end position="289"/>
    </location>
</feature>
<evidence type="ECO:0000256" key="3">
    <source>
        <dbReference type="ARBA" id="ARBA00022989"/>
    </source>
</evidence>
<evidence type="ECO:0000256" key="2">
    <source>
        <dbReference type="ARBA" id="ARBA00022692"/>
    </source>
</evidence>
<dbReference type="InterPro" id="IPR024371">
    <property type="entry name" value="AcetylCoA_trans_1-like"/>
</dbReference>
<feature type="transmembrane region" description="Helical" evidence="5">
    <location>
        <begin position="479"/>
        <end position="501"/>
    </location>
</feature>
<evidence type="ECO:0000256" key="1">
    <source>
        <dbReference type="ARBA" id="ARBA00004141"/>
    </source>
</evidence>
<accession>A0A5E4MCV7</accession>
<feature type="transmembrane region" description="Helical" evidence="5">
    <location>
        <begin position="416"/>
        <end position="436"/>
    </location>
</feature>
<sequence>MGKSHTKKKDDPEAYTADESLEDSITLKKPNLDGDRFNFYLLTLLYVIQGFPIGLSTAIPIILQSKKTVTYDDQAAFSISVWPYSLKLLWAPVVDALYSKRIGRRKSWLLPLQILMGSSLLCMAYNIDDWMPETGKPNLRMLVIVVFFINLLSATQDIVVDGWALTMLKKNNVSYASTCNSVGVPFGMFIGNVCSILLVSEYFNNIFLRTTPSSGGVVTMKGFLCFCGITVILITILVGIFKKENDNVLQENDHVKISVCQNYKILWNILKLPHIRILALALFTAKIGFCATDNLPNLNLIDAGLPKENIMVITTICYAVKFTMPIFISKYTTGPKPMSYYLKITPFKLLWAIPYVVLIYYTPSLIHENGIVQVSMIYYFTLGFISLVNEMLSFFMILALFAFFCRLSDPKFGGTYMTLFNTFFFLGFLLSNTFILKLVDLLTFKRCSNDPRNLCTTSESIDICNISNKGTCAVNVNGYYIVTAFCMVVGFVWYGIFGNIIKNFQSMKLSHWTVNVKQAKSSGQEVMESIIT</sequence>
<feature type="transmembrane region" description="Helical" evidence="5">
    <location>
        <begin position="376"/>
        <end position="404"/>
    </location>
</feature>
<evidence type="ECO:0000256" key="4">
    <source>
        <dbReference type="ARBA" id="ARBA00023136"/>
    </source>
</evidence>
<dbReference type="GO" id="GO:0016020">
    <property type="term" value="C:membrane"/>
    <property type="evidence" value="ECO:0007669"/>
    <property type="project" value="UniProtKB-SubCell"/>
</dbReference>
<dbReference type="Pfam" id="PF13000">
    <property type="entry name" value="Acatn"/>
    <property type="match status" value="1"/>
</dbReference>
<feature type="transmembrane region" description="Helical" evidence="5">
    <location>
        <begin position="220"/>
        <end position="241"/>
    </location>
</feature>
<dbReference type="InterPro" id="IPR004752">
    <property type="entry name" value="AmpG_permease/AT-1"/>
</dbReference>
<feature type="transmembrane region" description="Helical" evidence="5">
    <location>
        <begin position="181"/>
        <end position="200"/>
    </location>
</feature>
<dbReference type="EMBL" id="CABPRJ010000478">
    <property type="protein sequence ID" value="VVC28218.1"/>
    <property type="molecule type" value="Genomic_DNA"/>
</dbReference>
<feature type="transmembrane region" description="Helical" evidence="5">
    <location>
        <begin position="309"/>
        <end position="328"/>
    </location>
</feature>
<evidence type="ECO:0000313" key="7">
    <source>
        <dbReference type="Proteomes" id="UP000325440"/>
    </source>
</evidence>
<dbReference type="InterPro" id="IPR036259">
    <property type="entry name" value="MFS_trans_sf"/>
</dbReference>
<dbReference type="GO" id="GO:0035348">
    <property type="term" value="P:acetyl-CoA transmembrane transport"/>
    <property type="evidence" value="ECO:0007669"/>
    <property type="project" value="InterPro"/>
</dbReference>
<evidence type="ECO:0000256" key="5">
    <source>
        <dbReference type="SAM" id="Phobius"/>
    </source>
</evidence>
<reference evidence="6 7" key="1">
    <citation type="submission" date="2019-08" db="EMBL/GenBank/DDBJ databases">
        <authorList>
            <person name="Alioto T."/>
            <person name="Alioto T."/>
            <person name="Gomez Garrido J."/>
        </authorList>
    </citation>
    <scope>NUCLEOTIDE SEQUENCE [LARGE SCALE GENOMIC DNA]</scope>
</reference>
<evidence type="ECO:0000313" key="6">
    <source>
        <dbReference type="EMBL" id="VVC28218.1"/>
    </source>
</evidence>
<dbReference type="PANTHER" id="PTHR12778:SF9">
    <property type="entry name" value="ACETYL-COENZYME A TRANSPORTER 1"/>
    <property type="match status" value="1"/>
</dbReference>
<proteinExistence type="predicted"/>
<keyword evidence="2 5" id="KW-0812">Transmembrane</keyword>
<dbReference type="Proteomes" id="UP000325440">
    <property type="component" value="Unassembled WGS sequence"/>
</dbReference>
<keyword evidence="7" id="KW-1185">Reference proteome</keyword>
<dbReference type="AlphaFoldDB" id="A0A5E4MCV7"/>
<keyword evidence="3 5" id="KW-1133">Transmembrane helix</keyword>
<feature type="transmembrane region" description="Helical" evidence="5">
    <location>
        <begin position="139"/>
        <end position="160"/>
    </location>
</feature>
<dbReference type="OrthoDB" id="6415790at2759"/>
<dbReference type="SUPFAM" id="SSF103473">
    <property type="entry name" value="MFS general substrate transporter"/>
    <property type="match status" value="1"/>
</dbReference>
<feature type="transmembrane region" description="Helical" evidence="5">
    <location>
        <begin position="340"/>
        <end position="361"/>
    </location>
</feature>
<gene>
    <name evidence="6" type="ORF">CINCED_3A001751</name>
</gene>
<comment type="subcellular location">
    <subcellularLocation>
        <location evidence="1">Membrane</location>
        <topology evidence="1">Multi-pass membrane protein</topology>
    </subcellularLocation>
</comment>
<protein>
    <submittedName>
        <fullName evidence="6">Major facilitator superfamily domain,Acetyl-coenzyme A transporter 1</fullName>
    </submittedName>
</protein>
<name>A0A5E4MCV7_9HEMI</name>